<organism evidence="1 2">
    <name type="scientific">Populus tomentosa</name>
    <name type="common">Chinese white poplar</name>
    <dbReference type="NCBI Taxonomy" id="118781"/>
    <lineage>
        <taxon>Eukaryota</taxon>
        <taxon>Viridiplantae</taxon>
        <taxon>Streptophyta</taxon>
        <taxon>Embryophyta</taxon>
        <taxon>Tracheophyta</taxon>
        <taxon>Spermatophyta</taxon>
        <taxon>Magnoliopsida</taxon>
        <taxon>eudicotyledons</taxon>
        <taxon>Gunneridae</taxon>
        <taxon>Pentapetalae</taxon>
        <taxon>rosids</taxon>
        <taxon>fabids</taxon>
        <taxon>Malpighiales</taxon>
        <taxon>Salicaceae</taxon>
        <taxon>Saliceae</taxon>
        <taxon>Populus</taxon>
    </lineage>
</organism>
<comment type="caution">
    <text evidence="1">The sequence shown here is derived from an EMBL/GenBank/DDBJ whole genome shotgun (WGS) entry which is preliminary data.</text>
</comment>
<name>A0A8X7Z5K0_POPTO</name>
<keyword evidence="2" id="KW-1185">Reference proteome</keyword>
<evidence type="ECO:0000313" key="1">
    <source>
        <dbReference type="EMBL" id="KAG6761342.1"/>
    </source>
</evidence>
<dbReference type="EMBL" id="JAAWWB010000018">
    <property type="protein sequence ID" value="KAG6761342.1"/>
    <property type="molecule type" value="Genomic_DNA"/>
</dbReference>
<evidence type="ECO:0000313" key="2">
    <source>
        <dbReference type="Proteomes" id="UP000886885"/>
    </source>
</evidence>
<dbReference type="Proteomes" id="UP000886885">
    <property type="component" value="Chromosome 9D"/>
</dbReference>
<gene>
    <name evidence="1" type="ORF">POTOM_034557</name>
</gene>
<proteinExistence type="predicted"/>
<sequence>MRGIGTGIDREEWKRWVMHVDLQSAKGAELMPQYLSKESLLDPMRDLFQVLHMEIRIQWILFHQHKRPALDFVLEEPLDWHYQMQRYLKEVSDWSTMWDARNFVVLAWIINNDVMFYATSEINVRFYILQTIY</sequence>
<dbReference type="AlphaFoldDB" id="A0A8X7Z5K0"/>
<accession>A0A8X7Z5K0</accession>
<reference evidence="1" key="1">
    <citation type="journal article" date="2020" name="bioRxiv">
        <title>Hybrid origin of Populus tomentosa Carr. identified through genome sequencing and phylogenomic analysis.</title>
        <authorList>
            <person name="An X."/>
            <person name="Gao K."/>
            <person name="Chen Z."/>
            <person name="Li J."/>
            <person name="Yang X."/>
            <person name="Yang X."/>
            <person name="Zhou J."/>
            <person name="Guo T."/>
            <person name="Zhao T."/>
            <person name="Huang S."/>
            <person name="Miao D."/>
            <person name="Khan W.U."/>
            <person name="Rao P."/>
            <person name="Ye M."/>
            <person name="Lei B."/>
            <person name="Liao W."/>
            <person name="Wang J."/>
            <person name="Ji L."/>
            <person name="Li Y."/>
            <person name="Guo B."/>
            <person name="Mustafa N.S."/>
            <person name="Li S."/>
            <person name="Yun Q."/>
            <person name="Keller S.R."/>
            <person name="Mao J."/>
            <person name="Zhang R."/>
            <person name="Strauss S.H."/>
        </authorList>
    </citation>
    <scope>NUCLEOTIDE SEQUENCE</scope>
    <source>
        <strain evidence="1">GM15</strain>
        <tissue evidence="1">Leaf</tissue>
    </source>
</reference>
<protein>
    <submittedName>
        <fullName evidence="1">Uncharacterized protein</fullName>
    </submittedName>
</protein>